<comment type="caution">
    <text evidence="1">The sequence shown here is derived from an EMBL/GenBank/DDBJ whole genome shotgun (WGS) entry which is preliminary data.</text>
</comment>
<dbReference type="InterPro" id="IPR021133">
    <property type="entry name" value="HEAT_type_2"/>
</dbReference>
<gene>
    <name evidence="1" type="ORF">M23134_04718</name>
</gene>
<dbReference type="Proteomes" id="UP000004095">
    <property type="component" value="Unassembled WGS sequence"/>
</dbReference>
<keyword evidence="1" id="KW-0346">Stress response</keyword>
<accession>A1ZRE0</accession>
<proteinExistence type="predicted"/>
<dbReference type="Gene3D" id="1.25.40.290">
    <property type="entry name" value="ARM repeat domains"/>
    <property type="match status" value="1"/>
</dbReference>
<dbReference type="OrthoDB" id="9797162at2"/>
<evidence type="ECO:0000313" key="1">
    <source>
        <dbReference type="EMBL" id="EAY27030.1"/>
    </source>
</evidence>
<dbReference type="Pfam" id="PF08713">
    <property type="entry name" value="DNA_alkylation"/>
    <property type="match status" value="1"/>
</dbReference>
<organism evidence="1 2">
    <name type="scientific">Microscilla marina ATCC 23134</name>
    <dbReference type="NCBI Taxonomy" id="313606"/>
    <lineage>
        <taxon>Bacteria</taxon>
        <taxon>Pseudomonadati</taxon>
        <taxon>Bacteroidota</taxon>
        <taxon>Cytophagia</taxon>
        <taxon>Cytophagales</taxon>
        <taxon>Microscillaceae</taxon>
        <taxon>Microscilla</taxon>
    </lineage>
</organism>
<dbReference type="SUPFAM" id="SSF48371">
    <property type="entry name" value="ARM repeat"/>
    <property type="match status" value="1"/>
</dbReference>
<dbReference type="InterPro" id="IPR014825">
    <property type="entry name" value="DNA_alkylation"/>
</dbReference>
<protein>
    <submittedName>
        <fullName evidence="1">Heat shock protein</fullName>
    </submittedName>
</protein>
<reference evidence="1 2" key="1">
    <citation type="submission" date="2007-01" db="EMBL/GenBank/DDBJ databases">
        <authorList>
            <person name="Haygood M."/>
            <person name="Podell S."/>
            <person name="Anderson C."/>
            <person name="Hopkinson B."/>
            <person name="Roe K."/>
            <person name="Barbeau K."/>
            <person name="Gaasterland T."/>
            <person name="Ferriera S."/>
            <person name="Johnson J."/>
            <person name="Kravitz S."/>
            <person name="Beeson K."/>
            <person name="Sutton G."/>
            <person name="Rogers Y.-H."/>
            <person name="Friedman R."/>
            <person name="Frazier M."/>
            <person name="Venter J.C."/>
        </authorList>
    </citation>
    <scope>NUCLEOTIDE SEQUENCE [LARGE SCALE GENOMIC DNA]</scope>
    <source>
        <strain evidence="1 2">ATCC 23134</strain>
    </source>
</reference>
<keyword evidence="2" id="KW-1185">Reference proteome</keyword>
<dbReference type="InterPro" id="IPR016024">
    <property type="entry name" value="ARM-type_fold"/>
</dbReference>
<dbReference type="AlphaFoldDB" id="A1ZRE0"/>
<dbReference type="PROSITE" id="PS50077">
    <property type="entry name" value="HEAT_REPEAT"/>
    <property type="match status" value="1"/>
</dbReference>
<sequence>MTKLLKDRYFQPAFFDQLSQSILQVYPEFDAQSFHQLLYNHQWANLELKARMRHASQCLQQTLPIDYTQAIEVLSKVAPQFTDFDGMLFPDFVEVYGQNDWQTSITALELFTQYSSAEFAIRPFIEKYFDQTMTKMREWSTHPNHHVRRLASEGCRPRLPWASPLRMLKKDPAPILPLLENLNTDPTDYVRRSVANNLNDIAKDHPEIVIKTAKSWFGSNKETNWIVKHACRTLLKQGNADVLVIFGFGDATEVQIEQLKLKETSLAIGDNLEFSFTVRASAAAKLRVEYGIDYMKANGKTSRKIFQINESEYAPNEVKTFTRKQSLRNMTTRKHHVGKHHLAIIVNGVEKAKVDFDLA</sequence>
<dbReference type="RefSeq" id="WP_004156379.1">
    <property type="nucleotide sequence ID" value="NZ_AAWS01000027.1"/>
</dbReference>
<dbReference type="eggNOG" id="COG4335">
    <property type="taxonomic scope" value="Bacteria"/>
</dbReference>
<evidence type="ECO:0000313" key="2">
    <source>
        <dbReference type="Proteomes" id="UP000004095"/>
    </source>
</evidence>
<dbReference type="EMBL" id="AAWS01000027">
    <property type="protein sequence ID" value="EAY27030.1"/>
    <property type="molecule type" value="Genomic_DNA"/>
</dbReference>
<name>A1ZRE0_MICM2</name>